<dbReference type="PROSITE" id="PS51257">
    <property type="entry name" value="PROKAR_LIPOPROTEIN"/>
    <property type="match status" value="1"/>
</dbReference>
<dbReference type="OrthoDB" id="2879848at2"/>
<proteinExistence type="predicted"/>
<protein>
    <recommendedName>
        <fullName evidence="3">DUF4367 domain-containing protein</fullName>
    </recommendedName>
</protein>
<evidence type="ECO:0000313" key="2">
    <source>
        <dbReference type="Proteomes" id="UP000181936"/>
    </source>
</evidence>
<dbReference type="EMBL" id="CP016020">
    <property type="protein sequence ID" value="APH05438.1"/>
    <property type="molecule type" value="Genomic_DNA"/>
</dbReference>
<name>A0A1L3MSW0_9BACI</name>
<keyword evidence="2" id="KW-1185">Reference proteome</keyword>
<dbReference type="Proteomes" id="UP000181936">
    <property type="component" value="Chromosome"/>
</dbReference>
<dbReference type="RefSeq" id="WP_072580229.1">
    <property type="nucleotide sequence ID" value="NZ_CP016020.1"/>
</dbReference>
<evidence type="ECO:0000313" key="1">
    <source>
        <dbReference type="EMBL" id="APH05438.1"/>
    </source>
</evidence>
<gene>
    <name evidence="1" type="ORF">A9C19_12130</name>
</gene>
<sequence length="157" mass="17664">MKQKLALLVISIIILVGCNQAVNIVAYDSVQLEKDLKKQAFQHKLPTSLPFKVEDTEITSLPNEQDKQITIDFYGLGTNELGDHLSLSVVNGGEVGKLEGGRKVDLENNEGTYKSEQGEEILSWSEDNLHYRLTYYKEQSDTNVTKEELIEVANSFE</sequence>
<accession>A0A1L3MSW0</accession>
<organism evidence="1 2">
    <name type="scientific">Bacillus weihaiensis</name>
    <dbReference type="NCBI Taxonomy" id="1547283"/>
    <lineage>
        <taxon>Bacteria</taxon>
        <taxon>Bacillati</taxon>
        <taxon>Bacillota</taxon>
        <taxon>Bacilli</taxon>
        <taxon>Bacillales</taxon>
        <taxon>Bacillaceae</taxon>
        <taxon>Bacillus</taxon>
    </lineage>
</organism>
<reference evidence="1 2" key="1">
    <citation type="journal article" date="2016" name="Sci. Rep.">
        <title>Complete genome sequence and transcriptomic analysis of a novel marine strain Bacillus weihaiensis reveals the mechanism of brown algae degradation.</title>
        <authorList>
            <person name="Zhu Y."/>
            <person name="Chen P."/>
            <person name="Bao Y."/>
            <person name="Men Y."/>
            <person name="Zeng Y."/>
            <person name="Yang J."/>
            <person name="Sun J."/>
            <person name="Sun Y."/>
        </authorList>
    </citation>
    <scope>NUCLEOTIDE SEQUENCE [LARGE SCALE GENOMIC DNA]</scope>
    <source>
        <strain evidence="1 2">Alg07</strain>
    </source>
</reference>
<dbReference type="AlphaFoldDB" id="A0A1L3MSW0"/>
<evidence type="ECO:0008006" key="3">
    <source>
        <dbReference type="Google" id="ProtNLM"/>
    </source>
</evidence>
<dbReference type="KEGG" id="bwh:A9C19_12130"/>